<comment type="caution">
    <text evidence="5">The sequence shown here is derived from an EMBL/GenBank/DDBJ whole genome shotgun (WGS) entry which is preliminary data.</text>
</comment>
<dbReference type="InterPro" id="IPR013655">
    <property type="entry name" value="PAS_fold_3"/>
</dbReference>
<dbReference type="Gene3D" id="3.30.450.20">
    <property type="entry name" value="PAS domain"/>
    <property type="match status" value="2"/>
</dbReference>
<protein>
    <submittedName>
        <fullName evidence="5">Diguanylate cyclase</fullName>
        <ecNumber evidence="5">2.7.7.65</ecNumber>
    </submittedName>
</protein>
<dbReference type="SUPFAM" id="SSF55073">
    <property type="entry name" value="Nucleotide cyclase"/>
    <property type="match status" value="1"/>
</dbReference>
<evidence type="ECO:0000313" key="5">
    <source>
        <dbReference type="EMBL" id="MEA5521315.1"/>
    </source>
</evidence>
<dbReference type="RefSeq" id="WP_323276213.1">
    <property type="nucleotide sequence ID" value="NZ_JAYGHT010000131.1"/>
</dbReference>
<dbReference type="SMART" id="SM00065">
    <property type="entry name" value="GAF"/>
    <property type="match status" value="2"/>
</dbReference>
<evidence type="ECO:0000313" key="6">
    <source>
        <dbReference type="Proteomes" id="UP001301728"/>
    </source>
</evidence>
<dbReference type="Pfam" id="PF01590">
    <property type="entry name" value="GAF"/>
    <property type="match status" value="2"/>
</dbReference>
<dbReference type="SUPFAM" id="SSF55781">
    <property type="entry name" value="GAF domain-like"/>
    <property type="match status" value="2"/>
</dbReference>
<dbReference type="Gene3D" id="3.30.450.40">
    <property type="match status" value="3"/>
</dbReference>
<dbReference type="InterPro" id="IPR050469">
    <property type="entry name" value="Diguanylate_Cyclase"/>
</dbReference>
<organism evidence="5 6">
    <name type="scientific">Limnoraphis robusta CCNP1315</name>
    <dbReference type="NCBI Taxonomy" id="3110306"/>
    <lineage>
        <taxon>Bacteria</taxon>
        <taxon>Bacillati</taxon>
        <taxon>Cyanobacteriota</taxon>
        <taxon>Cyanophyceae</taxon>
        <taxon>Oscillatoriophycideae</taxon>
        <taxon>Oscillatoriales</taxon>
        <taxon>Sirenicapillariaceae</taxon>
        <taxon>Limnoraphis</taxon>
    </lineage>
</organism>
<keyword evidence="5" id="KW-0548">Nucleotidyltransferase</keyword>
<dbReference type="CDD" id="cd01949">
    <property type="entry name" value="GGDEF"/>
    <property type="match status" value="1"/>
</dbReference>
<dbReference type="EC" id="2.7.7.65" evidence="5"/>
<dbReference type="InterPro" id="IPR001610">
    <property type="entry name" value="PAC"/>
</dbReference>
<dbReference type="PROSITE" id="PS50046">
    <property type="entry name" value="PHYTOCHROME_2"/>
    <property type="match status" value="1"/>
</dbReference>
<feature type="domain" description="Phytochrome chromophore attachment site" evidence="1">
    <location>
        <begin position="315"/>
        <end position="451"/>
    </location>
</feature>
<dbReference type="Pfam" id="PF08447">
    <property type="entry name" value="PAS_3"/>
    <property type="match status" value="1"/>
</dbReference>
<dbReference type="Gene3D" id="3.30.70.270">
    <property type="match status" value="1"/>
</dbReference>
<dbReference type="SMART" id="SM00086">
    <property type="entry name" value="PAC"/>
    <property type="match status" value="1"/>
</dbReference>
<keyword evidence="5" id="KW-0808">Transferase</keyword>
<dbReference type="SMART" id="SM00267">
    <property type="entry name" value="GGDEF"/>
    <property type="match status" value="1"/>
</dbReference>
<dbReference type="InterPro" id="IPR000700">
    <property type="entry name" value="PAS-assoc_C"/>
</dbReference>
<dbReference type="PROSITE" id="PS50113">
    <property type="entry name" value="PAC"/>
    <property type="match status" value="1"/>
</dbReference>
<dbReference type="InterPro" id="IPR003018">
    <property type="entry name" value="GAF"/>
</dbReference>
<dbReference type="PANTHER" id="PTHR45138">
    <property type="entry name" value="REGULATORY COMPONENTS OF SENSORY TRANSDUCTION SYSTEM"/>
    <property type="match status" value="1"/>
</dbReference>
<gene>
    <name evidence="5" type="ORF">VB854_20450</name>
</gene>
<dbReference type="PROSITE" id="PS50887">
    <property type="entry name" value="GGDEF"/>
    <property type="match status" value="1"/>
</dbReference>
<keyword evidence="6" id="KW-1185">Reference proteome</keyword>
<feature type="domain" description="GGDEF" evidence="4">
    <location>
        <begin position="669"/>
        <end position="805"/>
    </location>
</feature>
<evidence type="ECO:0000259" key="2">
    <source>
        <dbReference type="PROSITE" id="PS50112"/>
    </source>
</evidence>
<dbReference type="InterPro" id="IPR000160">
    <property type="entry name" value="GGDEF_dom"/>
</dbReference>
<dbReference type="EMBL" id="JAYGHT010000131">
    <property type="protein sequence ID" value="MEA5521315.1"/>
    <property type="molecule type" value="Genomic_DNA"/>
</dbReference>
<evidence type="ECO:0000259" key="4">
    <source>
        <dbReference type="PROSITE" id="PS50887"/>
    </source>
</evidence>
<dbReference type="InterPro" id="IPR029787">
    <property type="entry name" value="Nucleotide_cyclase"/>
</dbReference>
<dbReference type="SMART" id="SM00091">
    <property type="entry name" value="PAS"/>
    <property type="match status" value="2"/>
</dbReference>
<dbReference type="SUPFAM" id="SSF55785">
    <property type="entry name" value="PYP-like sensor domain (PAS domain)"/>
    <property type="match status" value="2"/>
</dbReference>
<proteinExistence type="predicted"/>
<sequence length="807" mass="93093">MTIHRPNFKSIKREKSHRYQVHKFTSNLRRDSLKQELQQLKALHHNIFSNISDVVVITDQAGEFIYISPNVNILFGYSLPEVQNMGNLSQLFPQIGLNESLLKITEEQSNIESPVTDKDGKKRRILVKIKLLDFDKTTILYNFSEITEQKNIQSDDQLQQSQQVYQSLVHSLNGLVWEFDLSTQKISFVSQKAEQILGYPIESWLSEANFWNNHIHPEDRQRVLDSKYQMVESLQDSQIEYRMIAADGRIVWLQDIGSIVIENGQAIKLRGVMVDISERQAALKEHKQVEITLQQTIEREKLLAATAQRIRQSLDLDKILNTTVMEVRQLLQADRTVIFRFEPDWSGVVIVESVITPELSILDTNIYDPCFSKTYIEQYQQGRIRAIEDILKANLTDCYINLLSQFQVRSNLVVPILQGEKLWGLLIAHQCDQPRQWQPHETELLEQLATQVGIAIGQSQLYQQTQRQAQREQALNQVIQAIRTSLNLEKIFSTATEEVCKLLQVERTIIARYLADKKLWRNVADYHLSPDAPSAFGLEFSAQENEMTTRLKRLKVFRIDNAKYYPEAFNQDYADSFPGTWLMIPLHFDSVLWGSLSLVRNNHHTSWETWEIELASAVADQLAIAIKQSELYQQLEQLAILDGLTQIANRRYFDQYLDQEWKRAQREQHSLSLLLLDVDHFKLYNDTYGHQAGDYCLQQVAQTIQQSLKRSSDLVARYGGEEFVVLLPNTNAEGAIQVAQEIHEAVQKLAIEHSRSSVSQFVTMSIGISTTIPTLSNRFEALVSRADKALYEAKQQRNTYCLSYLVS</sequence>
<dbReference type="GO" id="GO:0052621">
    <property type="term" value="F:diguanylate cyclase activity"/>
    <property type="evidence" value="ECO:0007669"/>
    <property type="project" value="UniProtKB-EC"/>
</dbReference>
<evidence type="ECO:0000259" key="1">
    <source>
        <dbReference type="PROSITE" id="PS50046"/>
    </source>
</evidence>
<dbReference type="CDD" id="cd00130">
    <property type="entry name" value="PAS"/>
    <property type="match status" value="2"/>
</dbReference>
<dbReference type="Pfam" id="PF13188">
    <property type="entry name" value="PAS_8"/>
    <property type="match status" value="1"/>
</dbReference>
<evidence type="ECO:0000259" key="3">
    <source>
        <dbReference type="PROSITE" id="PS50113"/>
    </source>
</evidence>
<dbReference type="PROSITE" id="PS50112">
    <property type="entry name" value="PAS"/>
    <property type="match status" value="2"/>
</dbReference>
<feature type="domain" description="PAS" evidence="2">
    <location>
        <begin position="40"/>
        <end position="92"/>
    </location>
</feature>
<dbReference type="InterPro" id="IPR035965">
    <property type="entry name" value="PAS-like_dom_sf"/>
</dbReference>
<accession>A0ABU5U293</accession>
<dbReference type="InterPro" id="IPR016132">
    <property type="entry name" value="Phyto_chromo_attachment"/>
</dbReference>
<dbReference type="NCBIfam" id="TIGR00229">
    <property type="entry name" value="sensory_box"/>
    <property type="match status" value="2"/>
</dbReference>
<dbReference type="InterPro" id="IPR029016">
    <property type="entry name" value="GAF-like_dom_sf"/>
</dbReference>
<dbReference type="Pfam" id="PF00990">
    <property type="entry name" value="GGDEF"/>
    <property type="match status" value="1"/>
</dbReference>
<feature type="domain" description="PAS" evidence="2">
    <location>
        <begin position="161"/>
        <end position="237"/>
    </location>
</feature>
<reference evidence="5 6" key="1">
    <citation type="submission" date="2023-12" db="EMBL/GenBank/DDBJ databases">
        <title>Baltic Sea Cyanobacteria.</title>
        <authorList>
            <person name="Delbaje E."/>
            <person name="Fewer D.P."/>
            <person name="Shishido T.K."/>
        </authorList>
    </citation>
    <scope>NUCLEOTIDE SEQUENCE [LARGE SCALE GENOMIC DNA]</scope>
    <source>
        <strain evidence="5 6">CCNP 1315</strain>
    </source>
</reference>
<dbReference type="Proteomes" id="UP001301728">
    <property type="component" value="Unassembled WGS sequence"/>
</dbReference>
<feature type="domain" description="PAC" evidence="3">
    <location>
        <begin position="237"/>
        <end position="288"/>
    </location>
</feature>
<dbReference type="PANTHER" id="PTHR45138:SF9">
    <property type="entry name" value="DIGUANYLATE CYCLASE DGCM-RELATED"/>
    <property type="match status" value="1"/>
</dbReference>
<dbReference type="InterPro" id="IPR000014">
    <property type="entry name" value="PAS"/>
</dbReference>
<dbReference type="InterPro" id="IPR043128">
    <property type="entry name" value="Rev_trsase/Diguanyl_cyclase"/>
</dbReference>
<name>A0ABU5U293_9CYAN</name>
<dbReference type="NCBIfam" id="TIGR00254">
    <property type="entry name" value="GGDEF"/>
    <property type="match status" value="1"/>
</dbReference>